<reference evidence="1 2" key="1">
    <citation type="submission" date="2019-09" db="EMBL/GenBank/DDBJ databases">
        <title>Report of infection by Mycobacterium simiae a patient suffering from pulmonary tuberculosis.</title>
        <authorList>
            <person name="Mohanty P.S."/>
            <person name="Bansal A.K."/>
            <person name="Singh H."/>
            <person name="Sharma S."/>
            <person name="Patil S.A."/>
            <person name="Upadhaya P."/>
            <person name="Singh P.K."/>
            <person name="Kumar D."/>
            <person name="Kumar S."/>
            <person name="Singh R.K."/>
            <person name="Chaudhary B."/>
        </authorList>
    </citation>
    <scope>NUCLEOTIDE SEQUENCE [LARGE SCALE GENOMIC DNA]</scope>
    <source>
        <strain evidence="1 2">JAL-560-SIM</strain>
    </source>
</reference>
<keyword evidence="2" id="KW-1185">Reference proteome</keyword>
<proteinExistence type="predicted"/>
<dbReference type="Proteomes" id="UP000324701">
    <property type="component" value="Unassembled WGS sequence"/>
</dbReference>
<name>A0A5B1BJB6_MYCSI</name>
<comment type="caution">
    <text evidence="1">The sequence shown here is derived from an EMBL/GenBank/DDBJ whole genome shotgun (WGS) entry which is preliminary data.</text>
</comment>
<dbReference type="AlphaFoldDB" id="A0A5B1BJB6"/>
<gene>
    <name evidence="1" type="ORF">F0Q45_18790</name>
</gene>
<dbReference type="RefSeq" id="WP_149655373.1">
    <property type="nucleotide sequence ID" value="NZ_VTZN01000132.1"/>
</dbReference>
<sequence>MPLPGWWEVGWTLFTLTVCQGVLCNDTAAVLGAQEGVKAAESTGNPTARAMAYFALGDVLKIRNPSGP</sequence>
<accession>A0A5B1BJB6</accession>
<protein>
    <submittedName>
        <fullName evidence="1">Uncharacterized protein</fullName>
    </submittedName>
</protein>
<dbReference type="EMBL" id="VTZN01000132">
    <property type="protein sequence ID" value="KAA1248767.1"/>
    <property type="molecule type" value="Genomic_DNA"/>
</dbReference>
<organism evidence="1 2">
    <name type="scientific">Mycobacterium simiae</name>
    <name type="common">Mycobacterium habana</name>
    <dbReference type="NCBI Taxonomy" id="1784"/>
    <lineage>
        <taxon>Bacteria</taxon>
        <taxon>Bacillati</taxon>
        <taxon>Actinomycetota</taxon>
        <taxon>Actinomycetes</taxon>
        <taxon>Mycobacteriales</taxon>
        <taxon>Mycobacteriaceae</taxon>
        <taxon>Mycobacterium</taxon>
        <taxon>Mycobacterium simiae complex</taxon>
    </lineage>
</organism>
<evidence type="ECO:0000313" key="2">
    <source>
        <dbReference type="Proteomes" id="UP000324701"/>
    </source>
</evidence>
<evidence type="ECO:0000313" key="1">
    <source>
        <dbReference type="EMBL" id="KAA1248767.1"/>
    </source>
</evidence>